<dbReference type="GO" id="GO:0050852">
    <property type="term" value="P:T cell receptor signaling pathway"/>
    <property type="evidence" value="ECO:0007669"/>
    <property type="project" value="TreeGrafter"/>
</dbReference>
<evidence type="ECO:0000313" key="21">
    <source>
        <dbReference type="Proteomes" id="UP001652741"/>
    </source>
</evidence>
<dbReference type="RefSeq" id="XP_013993636.1">
    <property type="nucleotide sequence ID" value="XM_014138161.2"/>
</dbReference>
<evidence type="ECO:0000313" key="22">
    <source>
        <dbReference type="RefSeq" id="XP_013993636.1"/>
    </source>
</evidence>
<dbReference type="InterPro" id="IPR043443">
    <property type="entry name" value="FYB1/2-like"/>
</dbReference>
<evidence type="ECO:0000256" key="5">
    <source>
        <dbReference type="ARBA" id="ARBA00022553"/>
    </source>
</evidence>
<evidence type="ECO:0000259" key="20">
    <source>
        <dbReference type="PROSITE" id="PS50002"/>
    </source>
</evidence>
<evidence type="ECO:0000256" key="9">
    <source>
        <dbReference type="ARBA" id="ARBA00023054"/>
    </source>
</evidence>
<evidence type="ECO:0000256" key="17">
    <source>
        <dbReference type="ARBA" id="ARBA00082486"/>
    </source>
</evidence>
<feature type="compositionally biased region" description="Basic and acidic residues" evidence="19">
    <location>
        <begin position="419"/>
        <end position="457"/>
    </location>
</feature>
<dbReference type="CTD" id="100195010"/>
<name>A0A1S3LRZ5_SALSA</name>
<evidence type="ECO:0000256" key="8">
    <source>
        <dbReference type="ARBA" id="ARBA00022990"/>
    </source>
</evidence>
<accession>A0A1S3LRZ5</accession>
<sequence>MQDNKSDVKAIMARFNTGGNATEGISSERPKAAVHATLSSGPPIQPKKPALETSLSGSAASTAPKPNFLKSTISTKSAPEVRDLPKIKVIPSKFGNTQEDSKPSFVKQYPFKLKPPGPEISQDAEVKSPLPKLPLQKPSLSLTLSDTKSAFPKPPLGVAKPSWVKDSSPKPDNSGGTSNSIPPKIPPSKKNIISIAKMSLQTEDSVDGAVDSTTKPLGAASILKPSNFRTAQNMFNREDTLSENGVKEIAKLPLTSSDSCLPKPTASKKPSFIKKPLGSTSLVVGLSNSSPPPPKLNPMPNFLALGTVPAKPNRPPRVNLEKFKKGTEASTDGPAGLKGSVAPPPASHPSNHMAPPLPSHPMAPSLPPRPPEAIIQPDPDENYDDVGLINNTPPPHSGGHPSQNTKHSESDEMYEDLDERWGAVESKEQEKREREETKRQVEKKVQKERERKEQEAKKKFKLTGPLKVIHRVQARVDSKGSKTDLGLKQGESIDIMRVLDNPEGRWLGRSQDGSYGYVKTESVEIDFDTLKRQGVSISSHMEHEPEVYDDVAFQNDLSSGIKSAGVVLPPPPDEDSDIYDDLDDSSFDVRVSPPSQFDQTGNTVSDSDIYDDVDTNNFHLPPPISSLPLSKAKGKAEDKDTKKLKKFEKEEKEFRKKFKYDGEIQVLYQVTIVSTLANKKWRSKDLLLRPGETLDVIVKPVDNKLICRNKEGKFGYVLTSHIVVEDADIYDDIGDDCIYDND</sequence>
<evidence type="ECO:0000256" key="19">
    <source>
        <dbReference type="SAM" id="MobiDB-lite"/>
    </source>
</evidence>
<keyword evidence="6" id="KW-0677">Repeat</keyword>
<keyword evidence="9" id="KW-0175">Coiled coil</keyword>
<keyword evidence="7" id="KW-0965">Cell junction</keyword>
<feature type="compositionally biased region" description="Low complexity" evidence="19">
    <location>
        <begin position="127"/>
        <end position="145"/>
    </location>
</feature>
<dbReference type="GO" id="GO:0070161">
    <property type="term" value="C:anchoring junction"/>
    <property type="evidence" value="ECO:0007669"/>
    <property type="project" value="UniProtKB-SubCell"/>
</dbReference>
<dbReference type="PROSITE" id="PS50002">
    <property type="entry name" value="SH3"/>
    <property type="match status" value="1"/>
</dbReference>
<evidence type="ECO:0000256" key="3">
    <source>
        <dbReference type="ARBA" id="ARBA00022443"/>
    </source>
</evidence>
<feature type="compositionally biased region" description="Pro residues" evidence="19">
    <location>
        <begin position="355"/>
        <end position="371"/>
    </location>
</feature>
<organism evidence="21 22">
    <name type="scientific">Salmo salar</name>
    <name type="common">Atlantic salmon</name>
    <dbReference type="NCBI Taxonomy" id="8030"/>
    <lineage>
        <taxon>Eukaryota</taxon>
        <taxon>Metazoa</taxon>
        <taxon>Chordata</taxon>
        <taxon>Craniata</taxon>
        <taxon>Vertebrata</taxon>
        <taxon>Euteleostomi</taxon>
        <taxon>Actinopterygii</taxon>
        <taxon>Neopterygii</taxon>
        <taxon>Teleostei</taxon>
        <taxon>Protacanthopterygii</taxon>
        <taxon>Salmoniformes</taxon>
        <taxon>Salmonidae</taxon>
        <taxon>Salmoninae</taxon>
        <taxon>Salmo</taxon>
    </lineage>
</organism>
<dbReference type="InterPro" id="IPR029294">
    <property type="entry name" value="hSH3"/>
</dbReference>
<evidence type="ECO:0000256" key="14">
    <source>
        <dbReference type="ARBA" id="ARBA00081371"/>
    </source>
</evidence>
<dbReference type="PANTHER" id="PTHR16830">
    <property type="entry name" value="SH2 CONTAINING ADAPTOR PRAM-1 RELATED"/>
    <property type="match status" value="1"/>
</dbReference>
<feature type="region of interest" description="Disordered" evidence="19">
    <location>
        <begin position="16"/>
        <end position="190"/>
    </location>
</feature>
<dbReference type="GO" id="GO:0005737">
    <property type="term" value="C:cytoplasm"/>
    <property type="evidence" value="ECO:0007669"/>
    <property type="project" value="UniProtKB-SubCell"/>
</dbReference>
<keyword evidence="4" id="KW-0963">Cytoplasm</keyword>
<dbReference type="SUPFAM" id="SSF50044">
    <property type="entry name" value="SH3-domain"/>
    <property type="match status" value="2"/>
</dbReference>
<evidence type="ECO:0000256" key="13">
    <source>
        <dbReference type="ARBA" id="ARBA00079796"/>
    </source>
</evidence>
<evidence type="ECO:0000256" key="10">
    <source>
        <dbReference type="ARBA" id="ARBA00023242"/>
    </source>
</evidence>
<protein>
    <recommendedName>
        <fullName evidence="12">FYN-binding protein 1</fullName>
    </recommendedName>
    <alternativeName>
        <fullName evidence="13">Adhesion and degranulation promoting adaptor protein</fullName>
    </alternativeName>
    <alternativeName>
        <fullName evidence="14">FYB-120/130</fullName>
    </alternativeName>
    <alternativeName>
        <fullName evidence="17">FYN-T-binding protein</fullName>
    </alternativeName>
    <alternativeName>
        <fullName evidence="15">SLAP-130</fullName>
    </alternativeName>
    <alternativeName>
        <fullName evidence="16">SLP-76-associated phosphoprotein</fullName>
    </alternativeName>
</protein>
<reference evidence="22" key="1">
    <citation type="submission" date="2025-08" db="UniProtKB">
        <authorList>
            <consortium name="RefSeq"/>
        </authorList>
    </citation>
    <scope>IDENTIFICATION</scope>
</reference>
<keyword evidence="10" id="KW-0539">Nucleus</keyword>
<feature type="compositionally biased region" description="Low complexity" evidence="19">
    <location>
        <begin position="178"/>
        <end position="190"/>
    </location>
</feature>
<dbReference type="Gene3D" id="2.30.30.40">
    <property type="entry name" value="SH3 Domains"/>
    <property type="match status" value="2"/>
</dbReference>
<dbReference type="GO" id="GO:0007229">
    <property type="term" value="P:integrin-mediated signaling pathway"/>
    <property type="evidence" value="ECO:0007669"/>
    <property type="project" value="InterPro"/>
</dbReference>
<dbReference type="PANTHER" id="PTHR16830:SF12">
    <property type="entry name" value="PDZ DOMAIN-CONTAINING PROTEIN"/>
    <property type="match status" value="1"/>
</dbReference>
<feature type="domain" description="SH3" evidence="20">
    <location>
        <begin position="467"/>
        <end position="528"/>
    </location>
</feature>
<comment type="function">
    <text evidence="11">Acts as an adapter protein of the FYN and LCP2 signaling cascades in T-cells. May play a role in linking T-cell signaling to remodeling of the actin cytoskeleton. Modulates the expression of IL2. Involved in platelet activation. Prevents the degradation of SKAP1 and SKAP2. May be involved in high affinity immunoglobulin epsilon receptor signaling in mast cells.</text>
</comment>
<keyword evidence="5" id="KW-0597">Phosphoprotein</keyword>
<evidence type="ECO:0000256" key="12">
    <source>
        <dbReference type="ARBA" id="ARBA00068976"/>
    </source>
</evidence>
<comment type="subcellular location">
    <subcellularLocation>
        <location evidence="1">Cell junction</location>
    </subcellularLocation>
    <subcellularLocation>
        <location evidence="2">Cytoplasm</location>
    </subcellularLocation>
</comment>
<evidence type="ECO:0000256" key="11">
    <source>
        <dbReference type="ARBA" id="ARBA00059917"/>
    </source>
</evidence>
<evidence type="ECO:0000256" key="18">
    <source>
        <dbReference type="PROSITE-ProRule" id="PRU00192"/>
    </source>
</evidence>
<keyword evidence="3 18" id="KW-0728">SH3 domain</keyword>
<gene>
    <name evidence="22" type="primary">fyb</name>
</gene>
<dbReference type="AlphaFoldDB" id="A0A1S3LRZ5"/>
<evidence type="ECO:0000256" key="6">
    <source>
        <dbReference type="ARBA" id="ARBA00022737"/>
    </source>
</evidence>
<dbReference type="GO" id="GO:0072659">
    <property type="term" value="P:protein localization to plasma membrane"/>
    <property type="evidence" value="ECO:0007669"/>
    <property type="project" value="TreeGrafter"/>
</dbReference>
<dbReference type="FunFam" id="2.30.30.40:FF:000156">
    <property type="entry name" value="FYN-binding protein-like isoform X1"/>
    <property type="match status" value="1"/>
</dbReference>
<feature type="region of interest" description="Disordered" evidence="19">
    <location>
        <begin position="284"/>
        <end position="458"/>
    </location>
</feature>
<evidence type="ECO:0000256" key="16">
    <source>
        <dbReference type="ARBA" id="ARBA00081679"/>
    </source>
</evidence>
<evidence type="ECO:0000256" key="1">
    <source>
        <dbReference type="ARBA" id="ARBA00004282"/>
    </source>
</evidence>
<dbReference type="InterPro" id="IPR036028">
    <property type="entry name" value="SH3-like_dom_sf"/>
</dbReference>
<feature type="region of interest" description="Disordered" evidence="19">
    <location>
        <begin position="255"/>
        <end position="274"/>
    </location>
</feature>
<evidence type="ECO:0000256" key="2">
    <source>
        <dbReference type="ARBA" id="ARBA00004496"/>
    </source>
</evidence>
<evidence type="ECO:0000256" key="15">
    <source>
        <dbReference type="ARBA" id="ARBA00081595"/>
    </source>
</evidence>
<dbReference type="GeneID" id="100195010"/>
<dbReference type="InterPro" id="IPR001452">
    <property type="entry name" value="SH3_domain"/>
</dbReference>
<keyword evidence="21" id="KW-1185">Reference proteome</keyword>
<dbReference type="Pfam" id="PF14603">
    <property type="entry name" value="hSH3"/>
    <property type="match status" value="2"/>
</dbReference>
<dbReference type="Proteomes" id="UP001652741">
    <property type="component" value="Chromosome ssa13"/>
</dbReference>
<dbReference type="GO" id="GO:0005886">
    <property type="term" value="C:plasma membrane"/>
    <property type="evidence" value="ECO:0007669"/>
    <property type="project" value="InterPro"/>
</dbReference>
<keyword evidence="8" id="KW-0007">Acetylation</keyword>
<evidence type="ECO:0000256" key="7">
    <source>
        <dbReference type="ARBA" id="ARBA00022949"/>
    </source>
</evidence>
<proteinExistence type="predicted"/>
<dbReference type="FunFam" id="2.30.30.40:FF:000133">
    <property type="entry name" value="FYN-binding protein-like isoform X2"/>
    <property type="match status" value="1"/>
</dbReference>
<evidence type="ECO:0000256" key="4">
    <source>
        <dbReference type="ARBA" id="ARBA00022490"/>
    </source>
</evidence>